<reference evidence="1" key="1">
    <citation type="submission" date="2017-09" db="EMBL/GenBank/DDBJ databases">
        <title>Contemporary evolution of a Lepidopteran species, Heliothis virescens, in response to modern agricultural practices.</title>
        <authorList>
            <person name="Fritz M.L."/>
            <person name="Deyonke A.M."/>
            <person name="Papanicolaou A."/>
            <person name="Micinski S."/>
            <person name="Westbrook J."/>
            <person name="Gould F."/>
        </authorList>
    </citation>
    <scope>NUCLEOTIDE SEQUENCE [LARGE SCALE GENOMIC DNA]</scope>
    <source>
        <strain evidence="1">HvINT-</strain>
        <tissue evidence="1">Whole body</tissue>
    </source>
</reference>
<name>A0A2A4JDU1_HELVI</name>
<dbReference type="AlphaFoldDB" id="A0A2A4JDU1"/>
<evidence type="ECO:0000313" key="1">
    <source>
        <dbReference type="EMBL" id="PCG69573.1"/>
    </source>
</evidence>
<dbReference type="EMBL" id="NWSH01001956">
    <property type="protein sequence ID" value="PCG69573.1"/>
    <property type="molecule type" value="Genomic_DNA"/>
</dbReference>
<comment type="caution">
    <text evidence="1">The sequence shown here is derived from an EMBL/GenBank/DDBJ whole genome shotgun (WGS) entry which is preliminary data.</text>
</comment>
<sequence>MRKCIVDTDATSATSAVRAKCASIRKCRDRRADAGIAAISEVMKIFVSHVVAQLSRALRSDIEPVASSAAREDELAGRLQELRARPQAPPALHDQLQQAQGKLAAHGEFIGSKLSALDDYTARVDAALQWAAATAAALDAAAALPPDQRQARLDAIALQDAGNGCELNHAACRDPLR</sequence>
<accession>A0A2A4JDU1</accession>
<gene>
    <name evidence="1" type="ORF">B5V51_3948</name>
</gene>
<protein>
    <submittedName>
        <fullName evidence="1">Uncharacterized protein</fullName>
    </submittedName>
</protein>
<organism evidence="1">
    <name type="scientific">Heliothis virescens</name>
    <name type="common">Tobacco budworm moth</name>
    <dbReference type="NCBI Taxonomy" id="7102"/>
    <lineage>
        <taxon>Eukaryota</taxon>
        <taxon>Metazoa</taxon>
        <taxon>Ecdysozoa</taxon>
        <taxon>Arthropoda</taxon>
        <taxon>Hexapoda</taxon>
        <taxon>Insecta</taxon>
        <taxon>Pterygota</taxon>
        <taxon>Neoptera</taxon>
        <taxon>Endopterygota</taxon>
        <taxon>Lepidoptera</taxon>
        <taxon>Glossata</taxon>
        <taxon>Ditrysia</taxon>
        <taxon>Noctuoidea</taxon>
        <taxon>Noctuidae</taxon>
        <taxon>Heliothinae</taxon>
        <taxon>Heliothis</taxon>
    </lineage>
</organism>
<proteinExistence type="predicted"/>